<dbReference type="EMBL" id="BEYU01000188">
    <property type="protein sequence ID" value="GBG34349.1"/>
    <property type="molecule type" value="Genomic_DNA"/>
</dbReference>
<keyword evidence="6 11" id="KW-0256">Endoplasmic reticulum</keyword>
<dbReference type="PANTHER" id="PTHR12317:SF63">
    <property type="entry name" value="DIACYLGLYCEROL O-ACYLTRANSFERASE 2"/>
    <property type="match status" value="1"/>
</dbReference>
<keyword evidence="10 12" id="KW-0012">Acyltransferase</keyword>
<protein>
    <recommendedName>
        <fullName evidence="11">Acyltransferase</fullName>
        <ecNumber evidence="11">2.3.1.-</ecNumber>
    </recommendedName>
</protein>
<dbReference type="OrthoDB" id="264532at2759"/>
<evidence type="ECO:0000256" key="7">
    <source>
        <dbReference type="ARBA" id="ARBA00022989"/>
    </source>
</evidence>
<feature type="transmembrane region" description="Helical" evidence="11">
    <location>
        <begin position="76"/>
        <end position="101"/>
    </location>
</feature>
<dbReference type="Pfam" id="PF03982">
    <property type="entry name" value="DAGAT"/>
    <property type="match status" value="1"/>
</dbReference>
<evidence type="ECO:0000256" key="5">
    <source>
        <dbReference type="ARBA" id="ARBA00022692"/>
    </source>
</evidence>
<comment type="caution">
    <text evidence="12">The sequence shown here is derived from an EMBL/GenBank/DDBJ whole genome shotgun (WGS) entry which is preliminary data.</text>
</comment>
<evidence type="ECO:0000313" key="12">
    <source>
        <dbReference type="EMBL" id="GBG34349.1"/>
    </source>
</evidence>
<evidence type="ECO:0000256" key="6">
    <source>
        <dbReference type="ARBA" id="ARBA00022824"/>
    </source>
</evidence>
<keyword evidence="4 11" id="KW-0808">Transferase</keyword>
<dbReference type="AlphaFoldDB" id="A0A2R5GVJ5"/>
<dbReference type="GO" id="GO:0019432">
    <property type="term" value="P:triglyceride biosynthetic process"/>
    <property type="evidence" value="ECO:0007669"/>
    <property type="project" value="TreeGrafter"/>
</dbReference>
<comment type="similarity">
    <text evidence="2 11">Belongs to the diacylglycerol acyltransferase family.</text>
</comment>
<accession>A0A2R5GVJ5</accession>
<evidence type="ECO:0000256" key="10">
    <source>
        <dbReference type="ARBA" id="ARBA00023315"/>
    </source>
</evidence>
<dbReference type="InterPro" id="IPR007130">
    <property type="entry name" value="DAGAT"/>
</dbReference>
<keyword evidence="13" id="KW-1185">Reference proteome</keyword>
<evidence type="ECO:0000313" key="13">
    <source>
        <dbReference type="Proteomes" id="UP000241890"/>
    </source>
</evidence>
<evidence type="ECO:0000256" key="8">
    <source>
        <dbReference type="ARBA" id="ARBA00023098"/>
    </source>
</evidence>
<dbReference type="Proteomes" id="UP000241890">
    <property type="component" value="Unassembled WGS sequence"/>
</dbReference>
<keyword evidence="5 11" id="KW-0812">Transmembrane</keyword>
<evidence type="ECO:0000256" key="2">
    <source>
        <dbReference type="ARBA" id="ARBA00005420"/>
    </source>
</evidence>
<keyword evidence="7 11" id="KW-1133">Transmembrane helix</keyword>
<proteinExistence type="inferred from homology"/>
<keyword evidence="9 11" id="KW-0472">Membrane</keyword>
<evidence type="ECO:0000256" key="11">
    <source>
        <dbReference type="RuleBase" id="RU367023"/>
    </source>
</evidence>
<dbReference type="InParanoid" id="A0A2R5GVJ5"/>
<evidence type="ECO:0000256" key="9">
    <source>
        <dbReference type="ARBA" id="ARBA00023136"/>
    </source>
</evidence>
<keyword evidence="8" id="KW-0443">Lipid metabolism</keyword>
<sequence>MPELEKYYVLDLWRVPRELLASKLPVSESDPDETRRKLEDEANELLLREYVVAHEGPFPDDALTEKASISAGEQALVLFALLVTLGGPLFWFTLGLVFAIGATWQTFGFYVLATLVLAMHPLPSSVPALWTSKLINAMYKYFSYRFVWKGNTRQVLRAESQYLGSGVPHGVMPFANLLAIPATNSVLYRGCNFWGAPASVVYRTPFLRYLWMLQCCDVGRESIVRELAKGHSVGLVGDGIAGIFQSNHEDEVVALKNRKGLAKLALRTGTSVLPCYSLGNTAAFSAWFDRFGIMEWLSRKAQASIFLYWGRFGLPIPHRVNITMIVGDLIKVDKATEQPTTAQVDALHEEILAGFQTAFDSHKSALGWGARKLRFV</sequence>
<comment type="subcellular location">
    <subcellularLocation>
        <location evidence="1 11">Endoplasmic reticulum membrane</location>
        <topology evidence="1 11">Multi-pass membrane protein</topology>
    </subcellularLocation>
</comment>
<evidence type="ECO:0000256" key="4">
    <source>
        <dbReference type="ARBA" id="ARBA00022679"/>
    </source>
</evidence>
<organism evidence="12 13">
    <name type="scientific">Hondaea fermentalgiana</name>
    <dbReference type="NCBI Taxonomy" id="2315210"/>
    <lineage>
        <taxon>Eukaryota</taxon>
        <taxon>Sar</taxon>
        <taxon>Stramenopiles</taxon>
        <taxon>Bigyra</taxon>
        <taxon>Labyrinthulomycetes</taxon>
        <taxon>Thraustochytrida</taxon>
        <taxon>Thraustochytriidae</taxon>
        <taxon>Hondaea</taxon>
    </lineage>
</organism>
<feature type="transmembrane region" description="Helical" evidence="11">
    <location>
        <begin position="107"/>
        <end position="130"/>
    </location>
</feature>
<dbReference type="GO" id="GO:0005789">
    <property type="term" value="C:endoplasmic reticulum membrane"/>
    <property type="evidence" value="ECO:0007669"/>
    <property type="project" value="UniProtKB-SubCell"/>
</dbReference>
<reference evidence="12 13" key="1">
    <citation type="submission" date="2017-12" db="EMBL/GenBank/DDBJ databases">
        <title>Sequencing, de novo assembly and annotation of complete genome of a new Thraustochytrid species, strain FCC1311.</title>
        <authorList>
            <person name="Sedici K."/>
            <person name="Godart F."/>
            <person name="Aiese Cigliano R."/>
            <person name="Sanseverino W."/>
            <person name="Barakat M."/>
            <person name="Ortet P."/>
            <person name="Marechal E."/>
            <person name="Cagnac O."/>
            <person name="Amato A."/>
        </authorList>
    </citation>
    <scope>NUCLEOTIDE SEQUENCE [LARGE SCALE GENOMIC DNA]</scope>
</reference>
<evidence type="ECO:0000256" key="3">
    <source>
        <dbReference type="ARBA" id="ARBA00022516"/>
    </source>
</evidence>
<keyword evidence="3" id="KW-0444">Lipid biosynthesis</keyword>
<dbReference type="EC" id="2.3.1.-" evidence="11"/>
<evidence type="ECO:0000256" key="1">
    <source>
        <dbReference type="ARBA" id="ARBA00004477"/>
    </source>
</evidence>
<name>A0A2R5GVJ5_9STRA</name>
<dbReference type="GO" id="GO:0004144">
    <property type="term" value="F:diacylglycerol O-acyltransferase activity"/>
    <property type="evidence" value="ECO:0007669"/>
    <property type="project" value="TreeGrafter"/>
</dbReference>
<gene>
    <name evidence="12" type="ORF">FCC1311_105722</name>
</gene>
<dbReference type="PANTHER" id="PTHR12317">
    <property type="entry name" value="DIACYLGLYCEROL O-ACYLTRANSFERASE"/>
    <property type="match status" value="1"/>
</dbReference>